<dbReference type="OrthoDB" id="163426at2"/>
<sequence length="148" mass="15868">MADPMFEMITLAAKGYTCAQIIMLLALEQRGRENPQMIKALSGLAYGLGQGSGTCGALTGGACVLGLYAGKGQDNEQANERLPLMLEQLNLWFKEKIAKDKDGVTCAEITDNRQGAGPKMQACGQIVAETFSKVMEILEMNGIDPHAE</sequence>
<evidence type="ECO:0008006" key="3">
    <source>
        <dbReference type="Google" id="ProtNLM"/>
    </source>
</evidence>
<evidence type="ECO:0000313" key="2">
    <source>
        <dbReference type="Proteomes" id="UP000032233"/>
    </source>
</evidence>
<reference evidence="1 2" key="1">
    <citation type="submission" date="2013-11" db="EMBL/GenBank/DDBJ databases">
        <title>Metagenomic analysis of a methanogenic consortium involved in long chain n-alkane degradation.</title>
        <authorList>
            <person name="Davidova I.A."/>
            <person name="Callaghan A.V."/>
            <person name="Wawrik B."/>
            <person name="Pruitt S."/>
            <person name="Marks C."/>
            <person name="Duncan K.E."/>
            <person name="Suflita J.M."/>
        </authorList>
    </citation>
    <scope>NUCLEOTIDE SEQUENCE [LARGE SCALE GENOMIC DNA]</scope>
    <source>
        <strain evidence="1 2">SPR</strain>
    </source>
</reference>
<comment type="caution">
    <text evidence="1">The sequence shown here is derived from an EMBL/GenBank/DDBJ whole genome shotgun (WGS) entry which is preliminary data.</text>
</comment>
<accession>A0A0D2J330</accession>
<dbReference type="Proteomes" id="UP000032233">
    <property type="component" value="Unassembled WGS sequence"/>
</dbReference>
<dbReference type="STRING" id="1429043.X474_18440"/>
<organism evidence="1 2">
    <name type="scientific">Dethiosulfatarculus sandiegensis</name>
    <dbReference type="NCBI Taxonomy" id="1429043"/>
    <lineage>
        <taxon>Bacteria</taxon>
        <taxon>Pseudomonadati</taxon>
        <taxon>Thermodesulfobacteriota</taxon>
        <taxon>Desulfarculia</taxon>
        <taxon>Desulfarculales</taxon>
        <taxon>Desulfarculaceae</taxon>
        <taxon>Dethiosulfatarculus</taxon>
    </lineage>
</organism>
<dbReference type="InParanoid" id="A0A0D2J330"/>
<dbReference type="EMBL" id="AZAC01000029">
    <property type="protein sequence ID" value="KIX12584.1"/>
    <property type="molecule type" value="Genomic_DNA"/>
</dbReference>
<name>A0A0D2J330_9BACT</name>
<protein>
    <recommendedName>
        <fullName evidence="3">C_GCAxxG_C_C family protein</fullName>
    </recommendedName>
</protein>
<dbReference type="AlphaFoldDB" id="A0A0D2J330"/>
<dbReference type="InterPro" id="IPR036280">
    <property type="entry name" value="Multihaem_cyt_sf"/>
</dbReference>
<dbReference type="RefSeq" id="WP_044350468.1">
    <property type="nucleotide sequence ID" value="NZ_AZAC01000029.1"/>
</dbReference>
<dbReference type="NCBIfam" id="NF045669">
    <property type="entry name" value="DVU1555_fam_CGA"/>
    <property type="match status" value="1"/>
</dbReference>
<dbReference type="SUPFAM" id="SSF48695">
    <property type="entry name" value="Multiheme cytochromes"/>
    <property type="match status" value="1"/>
</dbReference>
<gene>
    <name evidence="1" type="ORF">X474_18440</name>
</gene>
<evidence type="ECO:0000313" key="1">
    <source>
        <dbReference type="EMBL" id="KIX12584.1"/>
    </source>
</evidence>
<keyword evidence="2" id="KW-1185">Reference proteome</keyword>
<proteinExistence type="predicted"/>
<dbReference type="InterPro" id="IPR010181">
    <property type="entry name" value="CGCAxxGCC_motif"/>
</dbReference>
<dbReference type="Pfam" id="PF09719">
    <property type="entry name" value="C_GCAxxG_C_C"/>
    <property type="match status" value="1"/>
</dbReference>
<dbReference type="NCBIfam" id="TIGR01909">
    <property type="entry name" value="C_GCAxxG_C_C"/>
    <property type="match status" value="1"/>
</dbReference>